<keyword evidence="1" id="KW-0472">Membrane</keyword>
<keyword evidence="1" id="KW-1133">Transmembrane helix</keyword>
<dbReference type="EMBL" id="JACCKS010000013">
    <property type="protein sequence ID" value="NZA38801.1"/>
    <property type="molecule type" value="Genomic_DNA"/>
</dbReference>
<dbReference type="RefSeq" id="WP_180493538.1">
    <property type="nucleotide sequence ID" value="NZ_CAUFHM010000004.1"/>
</dbReference>
<organism evidence="2 3">
    <name type="scientific">Eubacterium callanderi</name>
    <dbReference type="NCBI Taxonomy" id="53442"/>
    <lineage>
        <taxon>Bacteria</taxon>
        <taxon>Bacillati</taxon>
        <taxon>Bacillota</taxon>
        <taxon>Clostridia</taxon>
        <taxon>Eubacteriales</taxon>
        <taxon>Eubacteriaceae</taxon>
        <taxon>Eubacterium</taxon>
    </lineage>
</organism>
<dbReference type="Proteomes" id="UP000586254">
    <property type="component" value="Unassembled WGS sequence"/>
</dbReference>
<dbReference type="AlphaFoldDB" id="A0A853JNR8"/>
<sequence>MQPNRESFKKIVVLLAFIIVLAIIADILGEILILNSIKPIQDIEILSSEKEEKSIQNVGCSEEVKCQLMNLEGEANSNVIIDIPIQKVSTVRKGSLIGQTYFVSLEDNNQSIEQGININDKLKSKVYITVYYAREPLGKLKIAAISSGWKPETEKIKKVYGYMYYHEYTNNKQISGTKEINGNDSHCLVITGFKRFGYRIDTTLWLSFIQNDNLDSGWNLKLDFSKFVK</sequence>
<feature type="transmembrane region" description="Helical" evidence="1">
    <location>
        <begin position="12"/>
        <end position="34"/>
    </location>
</feature>
<keyword evidence="1" id="KW-0812">Transmembrane</keyword>
<gene>
    <name evidence="2" type="ORF">H0N91_11835</name>
</gene>
<reference evidence="2 3" key="1">
    <citation type="submission" date="2020-07" db="EMBL/GenBank/DDBJ databases">
        <title>Organ Donor 1.</title>
        <authorList>
            <person name="Marsh A.J."/>
            <person name="Azcarate-Peril M.A."/>
        </authorList>
    </citation>
    <scope>NUCLEOTIDE SEQUENCE [LARGE SCALE GENOMIC DNA]</scope>
    <source>
        <strain evidence="2 3">AMC0717</strain>
    </source>
</reference>
<name>A0A853JNR8_9FIRM</name>
<accession>A0A853JNR8</accession>
<evidence type="ECO:0000256" key="1">
    <source>
        <dbReference type="SAM" id="Phobius"/>
    </source>
</evidence>
<protein>
    <submittedName>
        <fullName evidence="2">Uncharacterized protein</fullName>
    </submittedName>
</protein>
<comment type="caution">
    <text evidence="2">The sequence shown here is derived from an EMBL/GenBank/DDBJ whole genome shotgun (WGS) entry which is preliminary data.</text>
</comment>
<evidence type="ECO:0000313" key="3">
    <source>
        <dbReference type="Proteomes" id="UP000586254"/>
    </source>
</evidence>
<proteinExistence type="predicted"/>
<evidence type="ECO:0000313" key="2">
    <source>
        <dbReference type="EMBL" id="NZA38801.1"/>
    </source>
</evidence>